<sequence>MPFSSHNYIPTNIYLHFCSILYVSPKREVLGVLAQLSIVIPILILLFLIFYVQIISNLILSGIFCFALITILLFFVRSYREFECEKPEEKLGEIENIPIFICRERKDRIYNAYYKGKKIKITKSLYDILSEEERRAVFYHEVGHSKVRLWDIITRLTCFLWILSVSSIVAMILVLAWLPNYDWLNKLIFSVAFLSFLPMYAVVFMISSWVNEHESDSYAVKMVGFKPKAQALIKLHIYNSLKGCENVISAIEFSNLFELDKISYLQVLKAIIQRAFKYMYLQTVLNQPLPETHPPLRLRLEKILRN</sequence>
<keyword evidence="7" id="KW-0472">Membrane</keyword>
<dbReference type="GO" id="GO:0006508">
    <property type="term" value="P:proteolysis"/>
    <property type="evidence" value="ECO:0007669"/>
    <property type="project" value="UniProtKB-KW"/>
</dbReference>
<keyword evidence="7" id="KW-1133">Transmembrane helix</keyword>
<dbReference type="GO" id="GO:0046872">
    <property type="term" value="F:metal ion binding"/>
    <property type="evidence" value="ECO:0007669"/>
    <property type="project" value="UniProtKB-KW"/>
</dbReference>
<dbReference type="EMBL" id="DTPI01000038">
    <property type="protein sequence ID" value="HGE67052.1"/>
    <property type="molecule type" value="Genomic_DNA"/>
</dbReference>
<dbReference type="InterPro" id="IPR001915">
    <property type="entry name" value="Peptidase_M48"/>
</dbReference>
<gene>
    <name evidence="9" type="ORF">ENX77_08080</name>
</gene>
<keyword evidence="7" id="KW-0812">Transmembrane</keyword>
<dbReference type="GO" id="GO:0004222">
    <property type="term" value="F:metalloendopeptidase activity"/>
    <property type="evidence" value="ECO:0007669"/>
    <property type="project" value="InterPro"/>
</dbReference>
<comment type="cofactor">
    <cofactor evidence="6">
        <name>Zn(2+)</name>
        <dbReference type="ChEBI" id="CHEBI:29105"/>
    </cofactor>
    <text evidence="6">Binds 1 zinc ion per subunit.</text>
</comment>
<evidence type="ECO:0000259" key="8">
    <source>
        <dbReference type="Pfam" id="PF01435"/>
    </source>
</evidence>
<evidence type="ECO:0000313" key="9">
    <source>
        <dbReference type="EMBL" id="HGE67052.1"/>
    </source>
</evidence>
<evidence type="ECO:0000256" key="6">
    <source>
        <dbReference type="RuleBase" id="RU003983"/>
    </source>
</evidence>
<proteinExistence type="inferred from homology"/>
<comment type="similarity">
    <text evidence="6">Belongs to the peptidase M48 family.</text>
</comment>
<comment type="caution">
    <text evidence="9">The sequence shown here is derived from an EMBL/GenBank/DDBJ whole genome shotgun (WGS) entry which is preliminary data.</text>
</comment>
<dbReference type="AlphaFoldDB" id="A0A7C3UL55"/>
<reference evidence="9" key="1">
    <citation type="journal article" date="2020" name="mSystems">
        <title>Genome- and Community-Level Interaction Insights into Carbon Utilization and Element Cycling Functions of Hydrothermarchaeota in Hydrothermal Sediment.</title>
        <authorList>
            <person name="Zhou Z."/>
            <person name="Liu Y."/>
            <person name="Xu W."/>
            <person name="Pan J."/>
            <person name="Luo Z.H."/>
            <person name="Li M."/>
        </authorList>
    </citation>
    <scope>NUCLEOTIDE SEQUENCE [LARGE SCALE GENOMIC DNA]</scope>
    <source>
        <strain evidence="9">SpSt-97</strain>
    </source>
</reference>
<dbReference type="Pfam" id="PF01435">
    <property type="entry name" value="Peptidase_M48"/>
    <property type="match status" value="1"/>
</dbReference>
<protein>
    <recommendedName>
        <fullName evidence="8">Peptidase M48 domain-containing protein</fullName>
    </recommendedName>
</protein>
<name>A0A7C3UL55_9EURY</name>
<keyword evidence="2" id="KW-0479">Metal-binding</keyword>
<evidence type="ECO:0000256" key="3">
    <source>
        <dbReference type="ARBA" id="ARBA00022801"/>
    </source>
</evidence>
<feature type="domain" description="Peptidase M48" evidence="8">
    <location>
        <begin position="106"/>
        <end position="304"/>
    </location>
</feature>
<feature type="transmembrane region" description="Helical" evidence="7">
    <location>
        <begin position="183"/>
        <end position="206"/>
    </location>
</feature>
<evidence type="ECO:0000256" key="7">
    <source>
        <dbReference type="SAM" id="Phobius"/>
    </source>
</evidence>
<feature type="transmembrane region" description="Helical" evidence="7">
    <location>
        <begin position="156"/>
        <end position="177"/>
    </location>
</feature>
<keyword evidence="3 6" id="KW-0378">Hydrolase</keyword>
<evidence type="ECO:0000256" key="5">
    <source>
        <dbReference type="ARBA" id="ARBA00023049"/>
    </source>
</evidence>
<evidence type="ECO:0000256" key="2">
    <source>
        <dbReference type="ARBA" id="ARBA00022723"/>
    </source>
</evidence>
<evidence type="ECO:0000256" key="4">
    <source>
        <dbReference type="ARBA" id="ARBA00022833"/>
    </source>
</evidence>
<keyword evidence="1 6" id="KW-0645">Protease</keyword>
<feature type="transmembrane region" description="Helical" evidence="7">
    <location>
        <begin position="29"/>
        <end position="52"/>
    </location>
</feature>
<keyword evidence="4 6" id="KW-0862">Zinc</keyword>
<accession>A0A7C3UL55</accession>
<feature type="transmembrane region" description="Helical" evidence="7">
    <location>
        <begin position="58"/>
        <end position="76"/>
    </location>
</feature>
<organism evidence="9">
    <name type="scientific">Geoglobus ahangari</name>
    <dbReference type="NCBI Taxonomy" id="113653"/>
    <lineage>
        <taxon>Archaea</taxon>
        <taxon>Methanobacteriati</taxon>
        <taxon>Methanobacteriota</taxon>
        <taxon>Archaeoglobi</taxon>
        <taxon>Archaeoglobales</taxon>
        <taxon>Archaeoglobaceae</taxon>
        <taxon>Geoglobus</taxon>
    </lineage>
</organism>
<keyword evidence="5 6" id="KW-0482">Metalloprotease</keyword>
<evidence type="ECO:0000256" key="1">
    <source>
        <dbReference type="ARBA" id="ARBA00022670"/>
    </source>
</evidence>